<evidence type="ECO:0000313" key="1">
    <source>
        <dbReference type="EMBL" id="CAB4337287.1"/>
    </source>
</evidence>
<dbReference type="Pfam" id="PF01809">
    <property type="entry name" value="YidD"/>
    <property type="match status" value="1"/>
</dbReference>
<dbReference type="EMBL" id="CAESAJ010000058">
    <property type="protein sequence ID" value="CAB4337287.1"/>
    <property type="molecule type" value="Genomic_DNA"/>
</dbReference>
<organism evidence="1">
    <name type="scientific">freshwater metagenome</name>
    <dbReference type="NCBI Taxonomy" id="449393"/>
    <lineage>
        <taxon>unclassified sequences</taxon>
        <taxon>metagenomes</taxon>
        <taxon>ecological metagenomes</taxon>
    </lineage>
</organism>
<dbReference type="PANTHER" id="PTHR33383">
    <property type="entry name" value="MEMBRANE PROTEIN INSERTION EFFICIENCY FACTOR-RELATED"/>
    <property type="match status" value="1"/>
</dbReference>
<dbReference type="NCBIfam" id="TIGR00278">
    <property type="entry name" value="membrane protein insertion efficiency factor YidD"/>
    <property type="match status" value="1"/>
</dbReference>
<protein>
    <submittedName>
        <fullName evidence="1">Unannotated protein</fullName>
    </submittedName>
</protein>
<gene>
    <name evidence="1" type="ORF">UFOPK3770_00666</name>
</gene>
<dbReference type="SMART" id="SM01234">
    <property type="entry name" value="Haemolytic"/>
    <property type="match status" value="1"/>
</dbReference>
<dbReference type="AlphaFoldDB" id="A0A6J5Z870"/>
<dbReference type="InterPro" id="IPR002696">
    <property type="entry name" value="Membr_insert_effic_factor_YidD"/>
</dbReference>
<name>A0A6J5Z870_9ZZZZ</name>
<reference evidence="1" key="1">
    <citation type="submission" date="2020-05" db="EMBL/GenBank/DDBJ databases">
        <authorList>
            <person name="Chiriac C."/>
            <person name="Salcher M."/>
            <person name="Ghai R."/>
            <person name="Kavagutti S V."/>
        </authorList>
    </citation>
    <scope>NUCLEOTIDE SEQUENCE</scope>
</reference>
<dbReference type="PANTHER" id="PTHR33383:SF1">
    <property type="entry name" value="MEMBRANE PROTEIN INSERTION EFFICIENCY FACTOR-RELATED"/>
    <property type="match status" value="1"/>
</dbReference>
<dbReference type="HAMAP" id="MF_00386">
    <property type="entry name" value="UPF0161_YidD"/>
    <property type="match status" value="1"/>
</dbReference>
<accession>A0A6J5Z870</accession>
<sequence length="135" mass="15434">MDKAPKSYVKQIQRVWDQTCGQILVRILTTLIRGYQLTISPLLGPVCRYYPTCSHYGMAAITTHRSAKGLLLTAWRIMRCNPWARGGIDEVPPRGQWPQLRANATTSQNWQSEDLQSRKIELMNTTELMKQAVSE</sequence>
<proteinExistence type="inferred from homology"/>